<evidence type="ECO:0000259" key="9">
    <source>
        <dbReference type="SMART" id="SM00543"/>
    </source>
</evidence>
<sequence>MSSSSLTSFSSGTQLPGQTSAATAFESLRLHHSLQPDVAPLEVTANRWQASSIHSSPPAGDASSSEMIERKVRGLLNKLTMKQFDSISDQIIVWVNKCEGEKDSRILKQVIKSVLEQAEDEVMWSKMYALLCRRMMEQISQKVQDDNIRNSEGKPITGGNLFHRLLLISCQEDVDSDRDWTTEKNAETGVVEDESTAKGRHANEESKECSGFEVYYAAQRARHRGLGCIQFISELFKLQMVTERIMHEMIKRSFHNPEHPREEDIEGVCVLMTSVGSLLDVPKARAHMNVYFQRMKELLRSQTISSYRVRFMLQDVVELRERKWIPKPRSQVAEIDMATAKERIIAQKDLLNRRLGLSRGDGRGAEQIIPQTRNIPAQDLRQRPAKAGDLSQFGKLQKTTSMSFGPSDSFRKPAKSRYSTISRTNTTNAFSILHQNLERGAGSSISTMLNRDTRDDVDAEVALDAPVQRKRLNLFPRTVETYDSV</sequence>
<evidence type="ECO:0000313" key="11">
    <source>
        <dbReference type="Proteomes" id="UP000292702"/>
    </source>
</evidence>
<evidence type="ECO:0000256" key="3">
    <source>
        <dbReference type="ARBA" id="ARBA00022490"/>
    </source>
</evidence>
<evidence type="ECO:0000256" key="2">
    <source>
        <dbReference type="ARBA" id="ARBA00005775"/>
    </source>
</evidence>
<comment type="similarity">
    <text evidence="2">Belongs to the eukaryotic initiation factor 4G family.</text>
</comment>
<keyword evidence="4" id="KW-0396">Initiation factor</keyword>
<dbReference type="SMART" id="SM00543">
    <property type="entry name" value="MIF4G"/>
    <property type="match status" value="1"/>
</dbReference>
<gene>
    <name evidence="10" type="ORF">EIP91_006728</name>
</gene>
<dbReference type="GO" id="GO:0003743">
    <property type="term" value="F:translation initiation factor activity"/>
    <property type="evidence" value="ECO:0007669"/>
    <property type="project" value="UniProtKB-KW"/>
</dbReference>
<accession>A0A4R0RFX5</accession>
<dbReference type="Pfam" id="PF02854">
    <property type="entry name" value="MIF4G"/>
    <property type="match status" value="1"/>
</dbReference>
<dbReference type="Proteomes" id="UP000292702">
    <property type="component" value="Unassembled WGS sequence"/>
</dbReference>
<keyword evidence="6" id="KW-0694">RNA-binding</keyword>
<dbReference type="Gene3D" id="1.25.40.180">
    <property type="match status" value="1"/>
</dbReference>
<name>A0A4R0RFX5_9APHY</name>
<dbReference type="PANTHER" id="PTHR23253:SF9">
    <property type="entry name" value="EUKARYOTIC TRANSLATION INITIATION FACTOR 4 GAMMA 2"/>
    <property type="match status" value="1"/>
</dbReference>
<evidence type="ECO:0000256" key="8">
    <source>
        <dbReference type="SAM" id="MobiDB-lite"/>
    </source>
</evidence>
<proteinExistence type="inferred from homology"/>
<dbReference type="EMBL" id="RWJN01000360">
    <property type="protein sequence ID" value="TCD62578.1"/>
    <property type="molecule type" value="Genomic_DNA"/>
</dbReference>
<comment type="caution">
    <text evidence="10">The sequence shown here is derived from an EMBL/GenBank/DDBJ whole genome shotgun (WGS) entry which is preliminary data.</text>
</comment>
<comment type="subcellular location">
    <subcellularLocation>
        <location evidence="1">Cytoplasm</location>
    </subcellularLocation>
</comment>
<organism evidence="10 11">
    <name type="scientific">Steccherinum ochraceum</name>
    <dbReference type="NCBI Taxonomy" id="92696"/>
    <lineage>
        <taxon>Eukaryota</taxon>
        <taxon>Fungi</taxon>
        <taxon>Dikarya</taxon>
        <taxon>Basidiomycota</taxon>
        <taxon>Agaricomycotina</taxon>
        <taxon>Agaricomycetes</taxon>
        <taxon>Polyporales</taxon>
        <taxon>Steccherinaceae</taxon>
        <taxon>Steccherinum</taxon>
    </lineage>
</organism>
<feature type="domain" description="MIF4G" evidence="9">
    <location>
        <begin position="69"/>
        <end position="323"/>
    </location>
</feature>
<feature type="region of interest" description="Disordered" evidence="8">
    <location>
        <begin position="183"/>
        <end position="203"/>
    </location>
</feature>
<protein>
    <recommendedName>
        <fullName evidence="9">MIF4G domain-containing protein</fullName>
    </recommendedName>
</protein>
<reference evidence="10 11" key="1">
    <citation type="submission" date="2018-11" db="EMBL/GenBank/DDBJ databases">
        <title>Genome assembly of Steccherinum ochraceum LE-BIN_3174, the white-rot fungus of the Steccherinaceae family (The Residual Polyporoid clade, Polyporales, Basidiomycota).</title>
        <authorList>
            <person name="Fedorova T.V."/>
            <person name="Glazunova O.A."/>
            <person name="Landesman E.O."/>
            <person name="Moiseenko K.V."/>
            <person name="Psurtseva N.V."/>
            <person name="Savinova O.S."/>
            <person name="Shakhova N.V."/>
            <person name="Tyazhelova T.V."/>
            <person name="Vasina D.V."/>
        </authorList>
    </citation>
    <scope>NUCLEOTIDE SEQUENCE [LARGE SCALE GENOMIC DNA]</scope>
    <source>
        <strain evidence="10 11">LE-BIN_3174</strain>
    </source>
</reference>
<dbReference type="SUPFAM" id="SSF48371">
    <property type="entry name" value="ARM repeat"/>
    <property type="match status" value="1"/>
</dbReference>
<keyword evidence="11" id="KW-1185">Reference proteome</keyword>
<evidence type="ECO:0000256" key="6">
    <source>
        <dbReference type="ARBA" id="ARBA00022884"/>
    </source>
</evidence>
<keyword evidence="7" id="KW-0648">Protein biosynthesis</keyword>
<dbReference type="STRING" id="92696.A0A4R0RFX5"/>
<dbReference type="PANTHER" id="PTHR23253">
    <property type="entry name" value="EUKARYOTIC TRANSLATION INITIATION FACTOR 4 GAMMA"/>
    <property type="match status" value="1"/>
</dbReference>
<dbReference type="OrthoDB" id="514777at2759"/>
<evidence type="ECO:0000256" key="1">
    <source>
        <dbReference type="ARBA" id="ARBA00004496"/>
    </source>
</evidence>
<keyword evidence="5" id="KW-0597">Phosphoprotein</keyword>
<evidence type="ECO:0000256" key="4">
    <source>
        <dbReference type="ARBA" id="ARBA00022540"/>
    </source>
</evidence>
<keyword evidence="3" id="KW-0963">Cytoplasm</keyword>
<dbReference type="FunFam" id="1.25.40.180:FF:000020">
    <property type="entry name" value="Eukaryotic translation initiation factor subunit"/>
    <property type="match status" value="1"/>
</dbReference>
<dbReference type="GO" id="GO:0010494">
    <property type="term" value="C:cytoplasmic stress granule"/>
    <property type="evidence" value="ECO:0007669"/>
    <property type="project" value="UniProtKB-ARBA"/>
</dbReference>
<dbReference type="AlphaFoldDB" id="A0A4R0RFX5"/>
<dbReference type="GO" id="GO:0003729">
    <property type="term" value="F:mRNA binding"/>
    <property type="evidence" value="ECO:0007669"/>
    <property type="project" value="TreeGrafter"/>
</dbReference>
<dbReference type="InterPro" id="IPR016024">
    <property type="entry name" value="ARM-type_fold"/>
</dbReference>
<dbReference type="InterPro" id="IPR003890">
    <property type="entry name" value="MIF4G-like_typ-3"/>
</dbReference>
<evidence type="ECO:0000256" key="5">
    <source>
        <dbReference type="ARBA" id="ARBA00022553"/>
    </source>
</evidence>
<evidence type="ECO:0000256" key="7">
    <source>
        <dbReference type="ARBA" id="ARBA00022917"/>
    </source>
</evidence>
<evidence type="ECO:0000313" key="10">
    <source>
        <dbReference type="EMBL" id="TCD62578.1"/>
    </source>
</evidence>
<dbReference type="GO" id="GO:0016281">
    <property type="term" value="C:eukaryotic translation initiation factor 4F complex"/>
    <property type="evidence" value="ECO:0007669"/>
    <property type="project" value="TreeGrafter"/>
</dbReference>